<evidence type="ECO:0000259" key="1">
    <source>
        <dbReference type="Pfam" id="PF13401"/>
    </source>
</evidence>
<dbReference type="InterPro" id="IPR027417">
    <property type="entry name" value="P-loop_NTPase"/>
</dbReference>
<reference evidence="2" key="1">
    <citation type="submission" date="2016-09" db="EMBL/GenBank/DDBJ databases">
        <title>Draft genome of thermotolerant cyanobacterium Desertifilum sp. strain IPPAS B-1220.</title>
        <authorList>
            <person name="Sinetova M.A."/>
            <person name="Bolakhan K."/>
            <person name="Zayadan B.K."/>
            <person name="Mironov K.S."/>
            <person name="Ustinova V."/>
            <person name="Kupriyanova E.V."/>
            <person name="Sidorov R.A."/>
            <person name="Skrypnik A.N."/>
            <person name="Gogoleva N.E."/>
            <person name="Gogolev Y.V."/>
            <person name="Los D.A."/>
        </authorList>
    </citation>
    <scope>NUCLEOTIDE SEQUENCE [LARGE SCALE GENOMIC DNA]</scope>
    <source>
        <strain evidence="2">IPPAS B-1220</strain>
    </source>
</reference>
<evidence type="ECO:0000313" key="2">
    <source>
        <dbReference type="EMBL" id="OEJ75258.1"/>
    </source>
</evidence>
<dbReference type="PANTHER" id="PTHR47691">
    <property type="entry name" value="REGULATOR-RELATED"/>
    <property type="match status" value="1"/>
</dbReference>
<organism evidence="2">
    <name type="scientific">Desertifilum tharense IPPAS B-1220</name>
    <dbReference type="NCBI Taxonomy" id="1781255"/>
    <lineage>
        <taxon>Bacteria</taxon>
        <taxon>Bacillati</taxon>
        <taxon>Cyanobacteriota</taxon>
        <taxon>Cyanophyceae</taxon>
        <taxon>Desertifilales</taxon>
        <taxon>Desertifilaceae</taxon>
        <taxon>Desertifilum</taxon>
    </lineage>
</organism>
<dbReference type="GO" id="GO:0016887">
    <property type="term" value="F:ATP hydrolysis activity"/>
    <property type="evidence" value="ECO:0007669"/>
    <property type="project" value="InterPro"/>
</dbReference>
<name>A0A1E5QKW0_9CYAN</name>
<dbReference type="EMBL" id="MJGC01000053">
    <property type="protein sequence ID" value="OEJ75258.1"/>
    <property type="molecule type" value="Genomic_DNA"/>
</dbReference>
<feature type="domain" description="ORC1/DEAH AAA+ ATPase" evidence="1">
    <location>
        <begin position="116"/>
        <end position="251"/>
    </location>
</feature>
<dbReference type="SUPFAM" id="SSF52540">
    <property type="entry name" value="P-loop containing nucleoside triphosphate hydrolases"/>
    <property type="match status" value="1"/>
</dbReference>
<comment type="caution">
    <text evidence="2">The sequence shown here is derived from an EMBL/GenBank/DDBJ whole genome shotgun (WGS) entry which is preliminary data.</text>
</comment>
<dbReference type="PANTHER" id="PTHR47691:SF3">
    <property type="entry name" value="HTH-TYPE TRANSCRIPTIONAL REGULATOR RV0890C-RELATED"/>
    <property type="match status" value="1"/>
</dbReference>
<gene>
    <name evidence="2" type="ORF">BH720_11120</name>
</gene>
<dbReference type="RefSeq" id="WP_069967257.1">
    <property type="nucleotide sequence ID" value="NZ_CM124774.1"/>
</dbReference>
<dbReference type="InterPro" id="IPR049945">
    <property type="entry name" value="AAA_22"/>
</dbReference>
<dbReference type="Gene3D" id="3.40.50.300">
    <property type="entry name" value="P-loop containing nucleotide triphosphate hydrolases"/>
    <property type="match status" value="1"/>
</dbReference>
<proteinExistence type="predicted"/>
<dbReference type="OrthoDB" id="525952at2"/>
<dbReference type="PRINTS" id="PR00364">
    <property type="entry name" value="DISEASERSIST"/>
</dbReference>
<dbReference type="STRING" id="1781255.BH720_11120"/>
<accession>A0A1E5QKW0</accession>
<dbReference type="AlphaFoldDB" id="A0A1E5QKW0"/>
<protein>
    <recommendedName>
        <fullName evidence="1">ORC1/DEAH AAA+ ATPase domain-containing protein</fullName>
    </recommendedName>
</protein>
<sequence>MDTLRASEQGLEIIDRARRQKRWTKTETSAWWETAYTSQATLKRFWRKLKIDRYSFIEICQTVGVDWQEVAEPELEAQRTPVNCSIKAFTQIDYSETRWVGRQDLIAKLYHLLQNECRVLSIIGLTGIGKTALATRLMLELNERYPDLTVKTVCFDREVQGFQRVASQVLGENLSNARQLQNSPELLLNKLLNYLQNNPCLLVLDMVEEILVSDGKGGYQFSEPTFSEFLHQIVKRPEINTKLVITSQYQLPTIGDGRYLMRTYTERLSGLGVEEGFLLFETWNVYAQNSAHLDYLKRIIDIYEGHPLALRIIAGEVRDRPYNGNIQLYWQDYGYEIEEAEKLRRSTVLQSRMDKPRLDRFTNKLFDLVRSRVCKAVERLYTNDKLACLMLCQGAIYRQPVERKAWLLLIHEYGSIEQASIAFQNLQRRCLIESEQFDSQVVYRLHPLLRRVALEKLDELEEEIMSW</sequence>
<dbReference type="Pfam" id="PF13401">
    <property type="entry name" value="AAA_22"/>
    <property type="match status" value="1"/>
</dbReference>